<dbReference type="InterPro" id="IPR006311">
    <property type="entry name" value="TAT_signal"/>
</dbReference>
<feature type="domain" description="Beta-lactamase-related" evidence="2">
    <location>
        <begin position="67"/>
        <end position="397"/>
    </location>
</feature>
<dbReference type="PROSITE" id="PS51318">
    <property type="entry name" value="TAT"/>
    <property type="match status" value="1"/>
</dbReference>
<evidence type="ECO:0000313" key="4">
    <source>
        <dbReference type="Proteomes" id="UP000056109"/>
    </source>
</evidence>
<evidence type="ECO:0000256" key="1">
    <source>
        <dbReference type="ARBA" id="ARBA00022801"/>
    </source>
</evidence>
<dbReference type="SUPFAM" id="SSF56601">
    <property type="entry name" value="beta-lactamase/transpeptidase-like"/>
    <property type="match status" value="1"/>
</dbReference>
<dbReference type="InterPro" id="IPR001466">
    <property type="entry name" value="Beta-lactam-related"/>
</dbReference>
<evidence type="ECO:0000259" key="2">
    <source>
        <dbReference type="Pfam" id="PF00144"/>
    </source>
</evidence>
<dbReference type="PATRIC" id="fig|446692.3.peg.1275"/>
<dbReference type="Gene3D" id="3.40.710.10">
    <property type="entry name" value="DD-peptidase/beta-lactamase superfamily"/>
    <property type="match status" value="1"/>
</dbReference>
<dbReference type="InterPro" id="IPR012338">
    <property type="entry name" value="Beta-lactam/transpept-like"/>
</dbReference>
<sequence length="415" mass="44853">MDKNRLQSFLSCRLGTPVAGYACAMPFSSACSRRKALKTAALATGGLMLRHLPSARAETTPSRFLPVEDLFRTAIAKGQTPGAVAAVGTEGQTVWKGVFGNRALVPHPEPMTWQTLFDMASLTKVLITAPAIMQLYEQGQLKLDDPVCRYLPAFAANGKQAVTIRQLLTHYSGLPPDVDLSTPWSGKETAVSLALNAPLQHPPGEQFVYSDINFITLGLIVEKLSGLPLDEYATRAILSPLGLKRTFFRPDPVLGSAIAPTQFDETHTMLRGVVHDPTTRRMGGVAGHAGLFSCADDMITYTQALLAKRAGKPSPFPLRTETLVLMSTPQQPKGKQDLRGLGWDIATHYSTPRGTVFPPTSFGHTGFTGTSLWLVPETESFVLILTNRVHPDGKGNIIALRRDVATAAALALQRT</sequence>
<dbReference type="InterPro" id="IPR050789">
    <property type="entry name" value="Diverse_Enzym_Activities"/>
</dbReference>
<keyword evidence="4" id="KW-1185">Reference proteome</keyword>
<dbReference type="PANTHER" id="PTHR43283">
    <property type="entry name" value="BETA-LACTAMASE-RELATED"/>
    <property type="match status" value="1"/>
</dbReference>
<dbReference type="Pfam" id="PF00144">
    <property type="entry name" value="Beta-lactamase"/>
    <property type="match status" value="1"/>
</dbReference>
<dbReference type="PANTHER" id="PTHR43283:SF11">
    <property type="entry name" value="BETA-LACTAMASE-RELATED DOMAIN-CONTAINING PROTEIN"/>
    <property type="match status" value="1"/>
</dbReference>
<evidence type="ECO:0000313" key="3">
    <source>
        <dbReference type="EMBL" id="CEF40637.1"/>
    </source>
</evidence>
<name>A0A0U5FLG7_9PROT</name>
<dbReference type="KEGG" id="asz:ASN_1271"/>
<proteinExistence type="predicted"/>
<reference evidence="4" key="1">
    <citation type="submission" date="2014-09" db="EMBL/GenBank/DDBJ databases">
        <authorList>
            <person name="Illeghems K.G."/>
        </authorList>
    </citation>
    <scope>NUCLEOTIDE SEQUENCE [LARGE SCALE GENOMIC DNA]</scope>
    <source>
        <strain evidence="4">108B</strain>
    </source>
</reference>
<dbReference type="Proteomes" id="UP000056109">
    <property type="component" value="Chromosome I"/>
</dbReference>
<accession>A0A0U5FLG7</accession>
<dbReference type="AlphaFoldDB" id="A0A0U5FLG7"/>
<keyword evidence="1" id="KW-0378">Hydrolase</keyword>
<organism evidence="3 4">
    <name type="scientific">Acetobacter senegalensis</name>
    <dbReference type="NCBI Taxonomy" id="446692"/>
    <lineage>
        <taxon>Bacteria</taxon>
        <taxon>Pseudomonadati</taxon>
        <taxon>Pseudomonadota</taxon>
        <taxon>Alphaproteobacteria</taxon>
        <taxon>Acetobacterales</taxon>
        <taxon>Acetobacteraceae</taxon>
        <taxon>Acetobacter</taxon>
    </lineage>
</organism>
<gene>
    <name evidence="3" type="ORF">ASN_1271</name>
</gene>
<dbReference type="GO" id="GO:0016787">
    <property type="term" value="F:hydrolase activity"/>
    <property type="evidence" value="ECO:0007669"/>
    <property type="project" value="UniProtKB-KW"/>
</dbReference>
<dbReference type="PROSITE" id="PS51257">
    <property type="entry name" value="PROKAR_LIPOPROTEIN"/>
    <property type="match status" value="1"/>
</dbReference>
<dbReference type="EMBL" id="LN606600">
    <property type="protein sequence ID" value="CEF40637.1"/>
    <property type="molecule type" value="Genomic_DNA"/>
</dbReference>
<protein>
    <submittedName>
        <fullName evidence="3">Beta-lactamase</fullName>
    </submittedName>
</protein>